<reference evidence="1 2" key="1">
    <citation type="submission" date="2012-01" db="EMBL/GenBank/DDBJ databases">
        <title>Complete sequence of chromosome of Clostridium pasteurianum BC1.</title>
        <authorList>
            <consortium name="US DOE Joint Genome Institute"/>
            <person name="Lucas S."/>
            <person name="Han J."/>
            <person name="Lapidus A."/>
            <person name="Cheng J.-F."/>
            <person name="Goodwin L."/>
            <person name="Pitluck S."/>
            <person name="Peters L."/>
            <person name="Mikhailova N."/>
            <person name="Teshima H."/>
            <person name="Detter J.C."/>
            <person name="Han C."/>
            <person name="Tapia R."/>
            <person name="Land M."/>
            <person name="Hauser L."/>
            <person name="Kyrpides N."/>
            <person name="Ivanova N."/>
            <person name="Pagani I."/>
            <person name="Dunn J."/>
            <person name="Taghavi S."/>
            <person name="Francis A."/>
            <person name="van der Lelie D."/>
            <person name="Woyke T."/>
        </authorList>
    </citation>
    <scope>NUCLEOTIDE SEQUENCE [LARGE SCALE GENOMIC DNA]</scope>
    <source>
        <strain evidence="1 2">BC1</strain>
    </source>
</reference>
<dbReference type="Proteomes" id="UP000013523">
    <property type="component" value="Chromosome"/>
</dbReference>
<proteinExistence type="predicted"/>
<evidence type="ECO:0000313" key="2">
    <source>
        <dbReference type="Proteomes" id="UP000013523"/>
    </source>
</evidence>
<name>R4K3T0_CLOPA</name>
<evidence type="ECO:0000313" key="1">
    <source>
        <dbReference type="EMBL" id="AGK95184.1"/>
    </source>
</evidence>
<accession>R4K3T0</accession>
<dbReference type="EMBL" id="CP003261">
    <property type="protein sequence ID" value="AGK95184.1"/>
    <property type="molecule type" value="Genomic_DNA"/>
</dbReference>
<dbReference type="RefSeq" id="WP_015613511.1">
    <property type="nucleotide sequence ID" value="NC_021182.1"/>
</dbReference>
<keyword evidence="2" id="KW-1185">Reference proteome</keyword>
<dbReference type="KEGG" id="cpas:Clopa_0084"/>
<gene>
    <name evidence="1" type="ORF">Clopa_0084</name>
</gene>
<organism evidence="1 2">
    <name type="scientific">Clostridium pasteurianum BC1</name>
    <dbReference type="NCBI Taxonomy" id="86416"/>
    <lineage>
        <taxon>Bacteria</taxon>
        <taxon>Bacillati</taxon>
        <taxon>Bacillota</taxon>
        <taxon>Clostridia</taxon>
        <taxon>Eubacteriales</taxon>
        <taxon>Clostridiaceae</taxon>
        <taxon>Clostridium</taxon>
    </lineage>
</organism>
<protein>
    <submittedName>
        <fullName evidence="1">Uncharacterized protein</fullName>
    </submittedName>
</protein>
<dbReference type="PATRIC" id="fig|86416.3.peg.76"/>
<dbReference type="AlphaFoldDB" id="R4K3T0"/>
<sequence>MIRIKASYSNEAEKKKIIAAFNGIFKIKSISKEYKKEGPYKRIHLDLLDK</sequence>
<dbReference type="HOGENOM" id="CLU_206419_0_0_9"/>